<gene>
    <name evidence="6" type="primary">dapC</name>
    <name evidence="6" type="ORF">C1J01_24460</name>
</gene>
<feature type="domain" description="Aminotransferase class I/classII large" evidence="5">
    <location>
        <begin position="26"/>
        <end position="355"/>
    </location>
</feature>
<dbReference type="PANTHER" id="PTHR42832">
    <property type="entry name" value="AMINO ACID AMINOTRANSFERASE"/>
    <property type="match status" value="1"/>
</dbReference>
<protein>
    <recommendedName>
        <fullName evidence="4">Aminotransferase</fullName>
        <ecNumber evidence="4">2.6.1.-</ecNumber>
    </recommendedName>
</protein>
<dbReference type="InterPro" id="IPR015422">
    <property type="entry name" value="PyrdxlP-dep_Trfase_small"/>
</dbReference>
<dbReference type="NCBIfam" id="TIGR03539">
    <property type="entry name" value="DapC_actino"/>
    <property type="match status" value="1"/>
</dbReference>
<dbReference type="PROSITE" id="PS00105">
    <property type="entry name" value="AA_TRANSFER_CLASS_1"/>
    <property type="match status" value="1"/>
</dbReference>
<dbReference type="CDD" id="cd00609">
    <property type="entry name" value="AAT_like"/>
    <property type="match status" value="1"/>
</dbReference>
<evidence type="ECO:0000256" key="1">
    <source>
        <dbReference type="ARBA" id="ARBA00001933"/>
    </source>
</evidence>
<dbReference type="Pfam" id="PF00155">
    <property type="entry name" value="Aminotran_1_2"/>
    <property type="match status" value="1"/>
</dbReference>
<dbReference type="Gene3D" id="3.40.640.10">
    <property type="entry name" value="Type I PLP-dependent aspartate aminotransferase-like (Major domain)"/>
    <property type="match status" value="1"/>
</dbReference>
<dbReference type="Proteomes" id="UP000249304">
    <property type="component" value="Unassembled WGS sequence"/>
</dbReference>
<proteinExistence type="inferred from homology"/>
<dbReference type="AlphaFoldDB" id="A0A2W2ESG5"/>
<dbReference type="SUPFAM" id="SSF53383">
    <property type="entry name" value="PLP-dependent transferases"/>
    <property type="match status" value="1"/>
</dbReference>
<dbReference type="InterPro" id="IPR004839">
    <property type="entry name" value="Aminotransferase_I/II_large"/>
</dbReference>
<dbReference type="InterPro" id="IPR050881">
    <property type="entry name" value="LL-DAP_aminotransferase"/>
</dbReference>
<evidence type="ECO:0000313" key="6">
    <source>
        <dbReference type="EMBL" id="PZG15318.1"/>
    </source>
</evidence>
<dbReference type="InterPro" id="IPR019880">
    <property type="entry name" value="OxyQ"/>
</dbReference>
<evidence type="ECO:0000313" key="7">
    <source>
        <dbReference type="Proteomes" id="UP000249304"/>
    </source>
</evidence>
<dbReference type="EC" id="2.6.1.-" evidence="4"/>
<keyword evidence="7" id="KW-1185">Reference proteome</keyword>
<dbReference type="RefSeq" id="WP_111181312.1">
    <property type="nucleotide sequence ID" value="NZ_POUD01000108.1"/>
</dbReference>
<sequence length="356" mass="38760">MNTLPDFPWDRLEPYKERALAHPDGIVDLSVGTPVDPVPQIVQDALTQAADSPGYPLTHGTKALREAASGWLRRRHGVTVDPNDVLPVIGSKEFVAWLPTYLGARRVVFPELAYPTYDVGARLAGAHGTASDSTLALGPEHVDLIWVNSPGNPTGRVLPAEHLRKIVAWARERGTVVASDECYIELGWEEPPISILHPDVCGGSHEGLLAVHSLSKRSNLAGYRAGFVTGDPVLVKRLLETRKHAGMLMPQPVQAAMTVALSDDEHADRQRERYAARREVLRPALEKAGWQIDHSTAGLYFWASNGQSAWDQVGKLSETGILVAPGEFYGSAGGRHIRVALTATDERIAAAVRRLQ</sequence>
<name>A0A2W2ESG5_9ACTN</name>
<dbReference type="Gene3D" id="3.90.1150.10">
    <property type="entry name" value="Aspartate Aminotransferase, domain 1"/>
    <property type="match status" value="1"/>
</dbReference>
<evidence type="ECO:0000256" key="3">
    <source>
        <dbReference type="ARBA" id="ARBA00022679"/>
    </source>
</evidence>
<reference evidence="6 7" key="1">
    <citation type="submission" date="2018-01" db="EMBL/GenBank/DDBJ databases">
        <title>Draft genome sequence of Nonomuraea sp. KC333.</title>
        <authorList>
            <person name="Sahin N."/>
            <person name="Saygin H."/>
            <person name="Ay H."/>
        </authorList>
    </citation>
    <scope>NUCLEOTIDE SEQUENCE [LARGE SCALE GENOMIC DNA]</scope>
    <source>
        <strain evidence="6 7">KC333</strain>
    </source>
</reference>
<dbReference type="EMBL" id="POUD01000108">
    <property type="protein sequence ID" value="PZG15318.1"/>
    <property type="molecule type" value="Genomic_DNA"/>
</dbReference>
<dbReference type="InterPro" id="IPR015421">
    <property type="entry name" value="PyrdxlP-dep_Trfase_major"/>
</dbReference>
<evidence type="ECO:0000256" key="4">
    <source>
        <dbReference type="RuleBase" id="RU000481"/>
    </source>
</evidence>
<comment type="caution">
    <text evidence="6">The sequence shown here is derived from an EMBL/GenBank/DDBJ whole genome shotgun (WGS) entry which is preliminary data.</text>
</comment>
<keyword evidence="2 4" id="KW-0032">Aminotransferase</keyword>
<dbReference type="InterPro" id="IPR015424">
    <property type="entry name" value="PyrdxlP-dep_Trfase"/>
</dbReference>
<dbReference type="PANTHER" id="PTHR42832:SF3">
    <property type="entry name" value="L-GLUTAMINE--4-(METHYLSULFANYL)-2-OXOBUTANOATE AMINOTRANSFERASE"/>
    <property type="match status" value="1"/>
</dbReference>
<evidence type="ECO:0000259" key="5">
    <source>
        <dbReference type="Pfam" id="PF00155"/>
    </source>
</evidence>
<comment type="similarity">
    <text evidence="4">Belongs to the class-I pyridoxal-phosphate-dependent aminotransferase family.</text>
</comment>
<dbReference type="GO" id="GO:0008483">
    <property type="term" value="F:transaminase activity"/>
    <property type="evidence" value="ECO:0007669"/>
    <property type="project" value="UniProtKB-KW"/>
</dbReference>
<comment type="cofactor">
    <cofactor evidence="1 4">
        <name>pyridoxal 5'-phosphate</name>
        <dbReference type="ChEBI" id="CHEBI:597326"/>
    </cofactor>
</comment>
<dbReference type="GO" id="GO:0030170">
    <property type="term" value="F:pyridoxal phosphate binding"/>
    <property type="evidence" value="ECO:0007669"/>
    <property type="project" value="InterPro"/>
</dbReference>
<accession>A0A2W2ESG5</accession>
<keyword evidence="3 4" id="KW-0808">Transferase</keyword>
<organism evidence="6 7">
    <name type="scientific">Nonomuraea aridisoli</name>
    <dbReference type="NCBI Taxonomy" id="2070368"/>
    <lineage>
        <taxon>Bacteria</taxon>
        <taxon>Bacillati</taxon>
        <taxon>Actinomycetota</taxon>
        <taxon>Actinomycetes</taxon>
        <taxon>Streptosporangiales</taxon>
        <taxon>Streptosporangiaceae</taxon>
        <taxon>Nonomuraea</taxon>
    </lineage>
</organism>
<dbReference type="InterPro" id="IPR004838">
    <property type="entry name" value="NHTrfase_class1_PyrdxlP-BS"/>
</dbReference>
<dbReference type="OrthoDB" id="9813612at2"/>
<evidence type="ECO:0000256" key="2">
    <source>
        <dbReference type="ARBA" id="ARBA00022576"/>
    </source>
</evidence>